<dbReference type="Proteomes" id="UP001258315">
    <property type="component" value="Unassembled WGS sequence"/>
</dbReference>
<dbReference type="InterPro" id="IPR051783">
    <property type="entry name" value="NAD(P)-dependent_oxidoreduct"/>
</dbReference>
<organism evidence="2 3">
    <name type="scientific">Mucilaginibacter terrae</name>
    <dbReference type="NCBI Taxonomy" id="1955052"/>
    <lineage>
        <taxon>Bacteria</taxon>
        <taxon>Pseudomonadati</taxon>
        <taxon>Bacteroidota</taxon>
        <taxon>Sphingobacteriia</taxon>
        <taxon>Sphingobacteriales</taxon>
        <taxon>Sphingobacteriaceae</taxon>
        <taxon>Mucilaginibacter</taxon>
    </lineage>
</organism>
<dbReference type="PANTHER" id="PTHR48079:SF6">
    <property type="entry name" value="NAD(P)-BINDING DOMAIN-CONTAINING PROTEIN-RELATED"/>
    <property type="match status" value="1"/>
</dbReference>
<dbReference type="PANTHER" id="PTHR48079">
    <property type="entry name" value="PROTEIN YEEZ"/>
    <property type="match status" value="1"/>
</dbReference>
<dbReference type="Pfam" id="PF01370">
    <property type="entry name" value="Epimerase"/>
    <property type="match status" value="1"/>
</dbReference>
<protein>
    <submittedName>
        <fullName evidence="2">Nucleoside-diphosphate-sugar epimerase</fullName>
    </submittedName>
</protein>
<dbReference type="CDD" id="cd05266">
    <property type="entry name" value="SDR_a4"/>
    <property type="match status" value="1"/>
</dbReference>
<dbReference type="SUPFAM" id="SSF51735">
    <property type="entry name" value="NAD(P)-binding Rossmann-fold domains"/>
    <property type="match status" value="1"/>
</dbReference>
<evidence type="ECO:0000313" key="3">
    <source>
        <dbReference type="Proteomes" id="UP001258315"/>
    </source>
</evidence>
<dbReference type="InterPro" id="IPR036291">
    <property type="entry name" value="NAD(P)-bd_dom_sf"/>
</dbReference>
<gene>
    <name evidence="2" type="ORF">QE417_000144</name>
</gene>
<keyword evidence="3" id="KW-1185">Reference proteome</keyword>
<dbReference type="InterPro" id="IPR001509">
    <property type="entry name" value="Epimerase_deHydtase"/>
</dbReference>
<comment type="caution">
    <text evidence="2">The sequence shown here is derived from an EMBL/GenBank/DDBJ whole genome shotgun (WGS) entry which is preliminary data.</text>
</comment>
<accession>A0ABU3GMR2</accession>
<name>A0ABU3GMR2_9SPHI</name>
<dbReference type="RefSeq" id="WP_311946898.1">
    <property type="nucleotide sequence ID" value="NZ_JAVLVU010000001.1"/>
</dbReference>
<proteinExistence type="predicted"/>
<sequence length="273" mass="30125">MRIISILGCGWYGLAVGNALAQVGYSIKGSTTSPERFDELEAALIHPYQVNITGSAAVYDNDFFNCDTLIISIPPKLRKGEHEEYLLKIEQLIAVLKKHHVKQLIFISSTGVYPEVNAEVDEDTPIQPDSGSSKVLLSAENLFKQETGFLTSIIRFGGLVGPGRHPGRFFAGKTGVANGRAPVNLIHLHDCIGITEAILQHQAYGHVFNACTPNHPQKQEFYILAAKHAGLPLPSFNDELGNWKIVNCKSSQLLLNYDYTVKNWADCFAENLF</sequence>
<reference evidence="3" key="1">
    <citation type="submission" date="2023-07" db="EMBL/GenBank/DDBJ databases">
        <title>Functional and genomic diversity of the sorghum phyllosphere microbiome.</title>
        <authorList>
            <person name="Shade A."/>
        </authorList>
    </citation>
    <scope>NUCLEOTIDE SEQUENCE [LARGE SCALE GENOMIC DNA]</scope>
    <source>
        <strain evidence="3">SORGH_AS_0422</strain>
    </source>
</reference>
<evidence type="ECO:0000313" key="2">
    <source>
        <dbReference type="EMBL" id="MDT3401072.1"/>
    </source>
</evidence>
<dbReference type="EMBL" id="JAVLVU010000001">
    <property type="protein sequence ID" value="MDT3401072.1"/>
    <property type="molecule type" value="Genomic_DNA"/>
</dbReference>
<evidence type="ECO:0000259" key="1">
    <source>
        <dbReference type="Pfam" id="PF01370"/>
    </source>
</evidence>
<feature type="domain" description="NAD-dependent epimerase/dehydratase" evidence="1">
    <location>
        <begin position="10"/>
        <end position="170"/>
    </location>
</feature>
<dbReference type="Gene3D" id="3.40.50.720">
    <property type="entry name" value="NAD(P)-binding Rossmann-like Domain"/>
    <property type="match status" value="1"/>
</dbReference>